<dbReference type="Pfam" id="PF01436">
    <property type="entry name" value="NHL"/>
    <property type="match status" value="2"/>
</dbReference>
<feature type="domain" description="Thioredoxin" evidence="3">
    <location>
        <begin position="27"/>
        <end position="200"/>
    </location>
</feature>
<dbReference type="InterPro" id="IPR001258">
    <property type="entry name" value="NHL_repeat"/>
</dbReference>
<proteinExistence type="predicted"/>
<reference evidence="4" key="1">
    <citation type="submission" date="2020-03" db="EMBL/GenBank/DDBJ databases">
        <authorList>
            <person name="Chebbi M.A."/>
            <person name="Drezen J.M."/>
        </authorList>
    </citation>
    <scope>NUCLEOTIDE SEQUENCE</scope>
    <source>
        <tissue evidence="4">Whole body</tissue>
    </source>
</reference>
<dbReference type="PANTHER" id="PTHR46388:SF2">
    <property type="entry name" value="NHL REPEAT-CONTAINING PROTEIN 2"/>
    <property type="match status" value="1"/>
</dbReference>
<dbReference type="PANTHER" id="PTHR46388">
    <property type="entry name" value="NHL REPEAT-CONTAINING PROTEIN 2"/>
    <property type="match status" value="1"/>
</dbReference>
<evidence type="ECO:0000313" key="4">
    <source>
        <dbReference type="EMBL" id="KAG8033915.1"/>
    </source>
</evidence>
<organism evidence="4 5">
    <name type="scientific">Cotesia typhae</name>
    <dbReference type="NCBI Taxonomy" id="2053667"/>
    <lineage>
        <taxon>Eukaryota</taxon>
        <taxon>Metazoa</taxon>
        <taxon>Ecdysozoa</taxon>
        <taxon>Arthropoda</taxon>
        <taxon>Hexapoda</taxon>
        <taxon>Insecta</taxon>
        <taxon>Pterygota</taxon>
        <taxon>Neoptera</taxon>
        <taxon>Endopterygota</taxon>
        <taxon>Hymenoptera</taxon>
        <taxon>Apocrita</taxon>
        <taxon>Ichneumonoidea</taxon>
        <taxon>Braconidae</taxon>
        <taxon>Microgastrinae</taxon>
        <taxon>Cotesia</taxon>
    </lineage>
</organism>
<dbReference type="InterPro" id="IPR013766">
    <property type="entry name" value="Thioredoxin_domain"/>
</dbReference>
<evidence type="ECO:0000259" key="3">
    <source>
        <dbReference type="PROSITE" id="PS51352"/>
    </source>
</evidence>
<gene>
    <name evidence="4" type="ORF">G9C98_008396</name>
</gene>
<sequence length="694" mass="77402">MCEQENKKMSIQEIVDSLIYICMDLRNEIKDARPDLVEIEKIIIKHIKEWSSLDNNSINDFQKGLEWFNVSKGLSIKEDLKGKITILDFFTYCCINCMHILPELEALEKKYFIEDGLVIVGVHSAKFSNEKDSSKIQSAVQRYNISHPVVNDAKRSMWIDIGINCWPSLVILGPDGQVLFVLVGEGHREELLLYTQVALKYFKSLKKISSHGLALKPAAHLLPVTRDLLLFPGKVQVLRDEKILVSDTGNNRVLVLDFDGQVEAVVGGYSRGFKDGSFKEAKFNAPQGVCALEDDVFVADNENHAIRVINLKEKTVKTLAGIGTRGTDYVGGKPGTEQALSSPWDVTIYQHDQNNKSAVPVLLIAIAGTHQIWAYFFEDTTWWENRQYKAKTCSAIVGSGKEENRNNFYPHAAGLAQPSGLAVAQGIKSLFFADSESSSVRRVHLVDGNVTGVAGGDKIPLNLHEYGDVDGSRYRAKLQHPLGVTWDEASNVVWVADTYNHKIKKIETNGKCTSVYGAGKPSKDFKFDEPSGLAVSKKHNSIIIADTNNHCLKIINKDYQTIKTIDLKLPKNVGRPADKKLNFNINVPKNSTLKIFLVPKLSNDLKFSPEAPQKWTLKYLLSSWTAEKISGALDEAILIKTSEDVGKCKFSVLLNLVVCKTDECIPKKYEVVFNVDVDDSQSGDVEILKEIQIN</sequence>
<feature type="repeat" description="NHL" evidence="2">
    <location>
        <begin position="527"/>
        <end position="558"/>
    </location>
</feature>
<dbReference type="CDD" id="cd14951">
    <property type="entry name" value="NHL-2_like"/>
    <property type="match status" value="1"/>
</dbReference>
<dbReference type="AlphaFoldDB" id="A0A8J5USJ8"/>
<keyword evidence="1" id="KW-0677">Repeat</keyword>
<evidence type="ECO:0000313" key="5">
    <source>
        <dbReference type="Proteomes" id="UP000729913"/>
    </source>
</evidence>
<protein>
    <recommendedName>
        <fullName evidence="3">Thioredoxin domain-containing protein</fullName>
    </recommendedName>
</protein>
<name>A0A8J5USJ8_9HYME</name>
<dbReference type="Pfam" id="PF13905">
    <property type="entry name" value="Thioredoxin_8"/>
    <property type="match status" value="1"/>
</dbReference>
<dbReference type="InterPro" id="IPR012336">
    <property type="entry name" value="Thioredoxin-like_fold"/>
</dbReference>
<accession>A0A8J5USJ8</accession>
<dbReference type="InterPro" id="IPR045302">
    <property type="entry name" value="NHL2_NHL_rpt_dom"/>
</dbReference>
<keyword evidence="5" id="KW-1185">Reference proteome</keyword>
<dbReference type="EMBL" id="JAAOIC020000072">
    <property type="protein sequence ID" value="KAG8033915.1"/>
    <property type="molecule type" value="Genomic_DNA"/>
</dbReference>
<evidence type="ECO:0000256" key="1">
    <source>
        <dbReference type="ARBA" id="ARBA00022737"/>
    </source>
</evidence>
<dbReference type="OrthoDB" id="273823at2759"/>
<dbReference type="PROSITE" id="PS51352">
    <property type="entry name" value="THIOREDOXIN_2"/>
    <property type="match status" value="1"/>
</dbReference>
<dbReference type="PROSITE" id="PS51125">
    <property type="entry name" value="NHL"/>
    <property type="match status" value="1"/>
</dbReference>
<comment type="caution">
    <text evidence="4">The sequence shown here is derived from an EMBL/GenBank/DDBJ whole genome shotgun (WGS) entry which is preliminary data.</text>
</comment>
<dbReference type="Proteomes" id="UP000729913">
    <property type="component" value="Unassembled WGS sequence"/>
</dbReference>
<evidence type="ECO:0000256" key="2">
    <source>
        <dbReference type="PROSITE-ProRule" id="PRU00504"/>
    </source>
</evidence>
<reference evidence="4" key="2">
    <citation type="submission" date="2021-04" db="EMBL/GenBank/DDBJ databases">
        <title>Genome-wide patterns of bracovirus chromosomal integration into multiple host tissues during parasitism.</title>
        <authorList>
            <person name="Chebbi M.A.C."/>
        </authorList>
    </citation>
    <scope>NUCLEOTIDE SEQUENCE</scope>
    <source>
        <tissue evidence="4">Whole body</tissue>
    </source>
</reference>